<evidence type="ECO:0000313" key="4">
    <source>
        <dbReference type="Proteomes" id="UP001151760"/>
    </source>
</evidence>
<gene>
    <name evidence="3" type="ORF">Tco_0941004</name>
</gene>
<keyword evidence="1" id="KW-0472">Membrane</keyword>
<dbReference type="InterPro" id="IPR008972">
    <property type="entry name" value="Cupredoxin"/>
</dbReference>
<keyword evidence="1" id="KW-0812">Transmembrane</keyword>
<evidence type="ECO:0000259" key="2">
    <source>
        <dbReference type="PROSITE" id="PS51485"/>
    </source>
</evidence>
<feature type="domain" description="Phytocyanin" evidence="2">
    <location>
        <begin position="27"/>
        <end position="129"/>
    </location>
</feature>
<feature type="transmembrane region" description="Helical" evidence="1">
    <location>
        <begin position="7"/>
        <end position="24"/>
    </location>
</feature>
<dbReference type="Gene3D" id="2.60.40.420">
    <property type="entry name" value="Cupredoxins - blue copper proteins"/>
    <property type="match status" value="1"/>
</dbReference>
<dbReference type="Proteomes" id="UP001151760">
    <property type="component" value="Unassembled WGS sequence"/>
</dbReference>
<keyword evidence="1" id="KW-1133">Transmembrane helix</keyword>
<comment type="caution">
    <text evidence="3">The sequence shown here is derived from an EMBL/GenBank/DDBJ whole genome shotgun (WGS) entry which is preliminary data.</text>
</comment>
<dbReference type="InterPro" id="IPR039391">
    <property type="entry name" value="Phytocyanin-like"/>
</dbReference>
<accession>A0ABQ5DW96</accession>
<keyword evidence="4" id="KW-1185">Reference proteome</keyword>
<dbReference type="PANTHER" id="PTHR33021:SF496">
    <property type="entry name" value="OS08G0482700 PROTEIN"/>
    <property type="match status" value="1"/>
</dbReference>
<dbReference type="PROSITE" id="PS51485">
    <property type="entry name" value="PHYTOCYANIN"/>
    <property type="match status" value="1"/>
</dbReference>
<evidence type="ECO:0000313" key="3">
    <source>
        <dbReference type="EMBL" id="GJT41139.1"/>
    </source>
</evidence>
<reference evidence="3" key="1">
    <citation type="journal article" date="2022" name="Int. J. Mol. Sci.">
        <title>Draft Genome of Tanacetum Coccineum: Genomic Comparison of Closely Related Tanacetum-Family Plants.</title>
        <authorList>
            <person name="Yamashiro T."/>
            <person name="Shiraishi A."/>
            <person name="Nakayama K."/>
            <person name="Satake H."/>
        </authorList>
    </citation>
    <scope>NUCLEOTIDE SEQUENCE</scope>
</reference>
<protein>
    <submittedName>
        <fullName evidence="3">Cucumber peeling cupredoxin-like protein</fullName>
    </submittedName>
</protein>
<feature type="transmembrane region" description="Helical" evidence="1">
    <location>
        <begin position="44"/>
        <end position="67"/>
    </location>
</feature>
<dbReference type="EMBL" id="BQNB010015536">
    <property type="protein sequence ID" value="GJT41139.1"/>
    <property type="molecule type" value="Genomic_DNA"/>
</dbReference>
<dbReference type="PANTHER" id="PTHR33021">
    <property type="entry name" value="BLUE COPPER PROTEIN"/>
    <property type="match status" value="1"/>
</dbReference>
<name>A0ABQ5DW96_9ASTR</name>
<organism evidence="3 4">
    <name type="scientific">Tanacetum coccineum</name>
    <dbReference type="NCBI Taxonomy" id="301880"/>
    <lineage>
        <taxon>Eukaryota</taxon>
        <taxon>Viridiplantae</taxon>
        <taxon>Streptophyta</taxon>
        <taxon>Embryophyta</taxon>
        <taxon>Tracheophyta</taxon>
        <taxon>Spermatophyta</taxon>
        <taxon>Magnoliopsida</taxon>
        <taxon>eudicotyledons</taxon>
        <taxon>Gunneridae</taxon>
        <taxon>Pentapetalae</taxon>
        <taxon>asterids</taxon>
        <taxon>campanulids</taxon>
        <taxon>Asterales</taxon>
        <taxon>Asteraceae</taxon>
        <taxon>Asteroideae</taxon>
        <taxon>Anthemideae</taxon>
        <taxon>Anthemidinae</taxon>
        <taxon>Tanacetum</taxon>
    </lineage>
</organism>
<sequence length="133" mass="14820">ELRMDKVKLNLLIVMAMAMMVVPMEATTLSVGDSIGWIRPASPLYYLLWGITHNVSVGDVLFFNFTTGYHNVVQVKREAFLACDASDPIISYTDGFAYMDIPIPNQYYIICSIGDHCQAGQRFVANVPAPKLL</sequence>
<dbReference type="InterPro" id="IPR003245">
    <property type="entry name" value="Phytocyanin_dom"/>
</dbReference>
<dbReference type="Pfam" id="PF02298">
    <property type="entry name" value="Cu_bind_like"/>
    <property type="match status" value="1"/>
</dbReference>
<proteinExistence type="predicted"/>
<dbReference type="SUPFAM" id="SSF49503">
    <property type="entry name" value="Cupredoxins"/>
    <property type="match status" value="1"/>
</dbReference>
<reference evidence="3" key="2">
    <citation type="submission" date="2022-01" db="EMBL/GenBank/DDBJ databases">
        <authorList>
            <person name="Yamashiro T."/>
            <person name="Shiraishi A."/>
            <person name="Satake H."/>
            <person name="Nakayama K."/>
        </authorList>
    </citation>
    <scope>NUCLEOTIDE SEQUENCE</scope>
</reference>
<evidence type="ECO:0000256" key="1">
    <source>
        <dbReference type="SAM" id="Phobius"/>
    </source>
</evidence>
<feature type="non-terminal residue" evidence="3">
    <location>
        <position position="1"/>
    </location>
</feature>